<dbReference type="STRING" id="1123397.SAMN05660831_00845"/>
<proteinExistence type="predicted"/>
<dbReference type="Proteomes" id="UP000198611">
    <property type="component" value="Unassembled WGS sequence"/>
</dbReference>
<name>A0A1I1PXI1_9GAMM</name>
<accession>A0A1I1PXI1</accession>
<dbReference type="Gene3D" id="3.30.300.10">
    <property type="match status" value="1"/>
</dbReference>
<dbReference type="PANTHER" id="PTHR36697:SF1">
    <property type="entry name" value="S-ADENOSYLMETHIONINE SYNTHASE"/>
    <property type="match status" value="1"/>
</dbReference>
<evidence type="ECO:0000313" key="1">
    <source>
        <dbReference type="EMBL" id="SFD14417.1"/>
    </source>
</evidence>
<evidence type="ECO:0000313" key="2">
    <source>
        <dbReference type="Proteomes" id="UP000198611"/>
    </source>
</evidence>
<organism evidence="1 2">
    <name type="scientific">Thiohalospira halophila DSM 15071</name>
    <dbReference type="NCBI Taxonomy" id="1123397"/>
    <lineage>
        <taxon>Bacteria</taxon>
        <taxon>Pseudomonadati</taxon>
        <taxon>Pseudomonadota</taxon>
        <taxon>Gammaproteobacteria</taxon>
        <taxon>Thiohalospirales</taxon>
        <taxon>Thiohalospiraceae</taxon>
        <taxon>Thiohalospira</taxon>
    </lineage>
</organism>
<dbReference type="InterPro" id="IPR042544">
    <property type="entry name" value="AdoMet_synthase_3"/>
</dbReference>
<dbReference type="InterPro" id="IPR027790">
    <property type="entry name" value="AdoMet_synthase_2_family"/>
</dbReference>
<keyword evidence="2" id="KW-1185">Reference proteome</keyword>
<dbReference type="PANTHER" id="PTHR36697">
    <property type="entry name" value="S-ADENOSYLMETHIONINE SYNTHASE"/>
    <property type="match status" value="1"/>
</dbReference>
<dbReference type="Gene3D" id="3.30.300.280">
    <property type="entry name" value="S-adenosylmethionine synthetase, C-terminal domain"/>
    <property type="match status" value="2"/>
</dbReference>
<gene>
    <name evidence="1" type="ORF">SAMN05660831_00845</name>
</gene>
<dbReference type="EMBL" id="FOMJ01000002">
    <property type="protein sequence ID" value="SFD14417.1"/>
    <property type="molecule type" value="Genomic_DNA"/>
</dbReference>
<protein>
    <submittedName>
        <fullName evidence="1">S-adenosylmethionine synthetase</fullName>
    </submittedName>
</protein>
<dbReference type="Pfam" id="PF01941">
    <property type="entry name" value="AdoMet_Synthase"/>
    <property type="match status" value="1"/>
</dbReference>
<dbReference type="NCBIfam" id="NF003366">
    <property type="entry name" value="PRK04439.1-5"/>
    <property type="match status" value="1"/>
</dbReference>
<dbReference type="RefSeq" id="WP_093427520.1">
    <property type="nucleotide sequence ID" value="NZ_FOMJ01000002.1"/>
</dbReference>
<reference evidence="1 2" key="1">
    <citation type="submission" date="2016-10" db="EMBL/GenBank/DDBJ databases">
        <authorList>
            <person name="de Groot N.N."/>
        </authorList>
    </citation>
    <scope>NUCLEOTIDE SEQUENCE [LARGE SCALE GENOMIC DNA]</scope>
    <source>
        <strain evidence="1 2">HL3</strain>
    </source>
</reference>
<dbReference type="OrthoDB" id="9770738at2"/>
<sequence length="401" mass="43115">MEWYLDARPAAPGAVEIAERKGTGHPDTICDALTERLSLELSRLYEERFGTILHHNVDKALLWGGAAEPAFGGGRVTAPMEIYLAGRATREVRGETLPVDELVQQVTRDWLGENLHALDPERDVRVHSLIRPGSADLTELFLRRESGGVWYANDTSVGVGFAPLSAVERAVDAAERRVNAPDFKAAHPETGEDVKVMGVRRGDTLHLTVGCAMVDRDLADLDAYLAAREAVAEAVREAAAAVTDLELDVAVNAADVPEHESIYLTTTGTSAEAGDDGEAGRGNRVNGLITPYRPMTMESVAGKNPVTHVGKVYNLIASRAAEAMVREVDGIEGAEVYLVSQIGRPVPDPQAAHVRLSLADGTAAAGLEAEARRILNAELEASPDLWRLLLDGTVACDRWPL</sequence>
<dbReference type="AlphaFoldDB" id="A0A1I1PXI1"/>